<dbReference type="InterPro" id="IPR001106">
    <property type="entry name" value="Aromatic_Lyase"/>
</dbReference>
<evidence type="ECO:0000313" key="2">
    <source>
        <dbReference type="Proteomes" id="UP001501153"/>
    </source>
</evidence>
<sequence length="533" mass="58682">MYNGYSSNGAPVPASVSERPAVLLGETPLTLQDFQAILTDHARIELADSALQRVESSYRFLRKFATGKLIYGVNTGFGPMAQYKIADADLNDLQYNLIRSHCTGLGNLLPPQETKALMLSRLCNFMRGYSGIHTDLVYLLRELINRDVLPCVYEHGGVGASGDLVQLAHLALALIGEGEVLYKGRIELAADAFRQEGLRPLTIHFREGLALLNGTSAMSGIGVVNLLEARKLLNWSVALSATINQLVEAYDDSISHELNSVKPHEGQAAIAGLLRELNQGSSLVRSREQVLYREENLGADYLKDKVQEYYSVRCVPQILGPVLDTFRQAEKVVLNEVASVNDNPVIDFENENVYHGGNFHGDYVSLEMDKLKVAFTKLAMLGERQLNYLLNDKLNQKLPPFINAGKLGLNFGLQGMQFTATSTVAECQSLCTPVYVHSIPNNNDNQDIVSMGTNAAVMARKVLHNAAEVLAIHAVAVMQAIDCLGHAERLSPRCYGLYQKVRSVFPQVVADQPHFFNLRKVTALIKSEDLGLL</sequence>
<name>A0ABP8ISV8_9BACT</name>
<dbReference type="Proteomes" id="UP001501153">
    <property type="component" value="Unassembled WGS sequence"/>
</dbReference>
<proteinExistence type="predicted"/>
<reference evidence="2" key="1">
    <citation type="journal article" date="2019" name="Int. J. Syst. Evol. Microbiol.">
        <title>The Global Catalogue of Microorganisms (GCM) 10K type strain sequencing project: providing services to taxonomists for standard genome sequencing and annotation.</title>
        <authorList>
            <consortium name="The Broad Institute Genomics Platform"/>
            <consortium name="The Broad Institute Genome Sequencing Center for Infectious Disease"/>
            <person name="Wu L."/>
            <person name="Ma J."/>
        </authorList>
    </citation>
    <scope>NUCLEOTIDE SEQUENCE [LARGE SCALE GENOMIC DNA]</scope>
    <source>
        <strain evidence="2">JCM 17923</strain>
    </source>
</reference>
<dbReference type="InterPro" id="IPR008948">
    <property type="entry name" value="L-Aspartase-like"/>
</dbReference>
<dbReference type="InterPro" id="IPR024083">
    <property type="entry name" value="Fumarase/histidase_N"/>
</dbReference>
<accession>A0ABP8ISV8</accession>
<dbReference type="RefSeq" id="WP_345238562.1">
    <property type="nucleotide sequence ID" value="NZ_BAABGZ010000082.1"/>
</dbReference>
<dbReference type="PANTHER" id="PTHR10362">
    <property type="entry name" value="HISTIDINE AMMONIA-LYASE"/>
    <property type="match status" value="1"/>
</dbReference>
<organism evidence="1 2">
    <name type="scientific">Hymenobacter saemangeumensis</name>
    <dbReference type="NCBI Taxonomy" id="1084522"/>
    <lineage>
        <taxon>Bacteria</taxon>
        <taxon>Pseudomonadati</taxon>
        <taxon>Bacteroidota</taxon>
        <taxon>Cytophagia</taxon>
        <taxon>Cytophagales</taxon>
        <taxon>Hymenobacteraceae</taxon>
        <taxon>Hymenobacter</taxon>
    </lineage>
</organism>
<dbReference type="Gene3D" id="1.20.200.10">
    <property type="entry name" value="Fumarase/aspartase (Central domain)"/>
    <property type="match status" value="1"/>
</dbReference>
<dbReference type="CDD" id="cd00332">
    <property type="entry name" value="PAL-HAL"/>
    <property type="match status" value="1"/>
</dbReference>
<dbReference type="Pfam" id="PF00221">
    <property type="entry name" value="Lyase_aromatic"/>
    <property type="match status" value="1"/>
</dbReference>
<keyword evidence="2" id="KW-1185">Reference proteome</keyword>
<dbReference type="EMBL" id="BAABGZ010000082">
    <property type="protein sequence ID" value="GAA4371201.1"/>
    <property type="molecule type" value="Genomic_DNA"/>
</dbReference>
<gene>
    <name evidence="1" type="ORF">GCM10023185_46430</name>
</gene>
<comment type="caution">
    <text evidence="1">The sequence shown here is derived from an EMBL/GenBank/DDBJ whole genome shotgun (WGS) entry which is preliminary data.</text>
</comment>
<protein>
    <submittedName>
        <fullName evidence="1">Aromatic amino acid ammonia-lyase</fullName>
    </submittedName>
</protein>
<dbReference type="SUPFAM" id="SSF48557">
    <property type="entry name" value="L-aspartase-like"/>
    <property type="match status" value="1"/>
</dbReference>
<dbReference type="Gene3D" id="1.10.275.10">
    <property type="entry name" value="Fumarase/aspartase (N-terminal domain)"/>
    <property type="match status" value="1"/>
</dbReference>
<evidence type="ECO:0000313" key="1">
    <source>
        <dbReference type="EMBL" id="GAA4371201.1"/>
    </source>
</evidence>